<keyword evidence="8 9" id="KW-0804">Transcription</keyword>
<evidence type="ECO:0000256" key="3">
    <source>
        <dbReference type="ARBA" id="ARBA00022679"/>
    </source>
</evidence>
<feature type="domain" description="Toprim" evidence="11">
    <location>
        <begin position="173"/>
        <end position="259"/>
    </location>
</feature>
<evidence type="ECO:0000256" key="10">
    <source>
        <dbReference type="SAM" id="MobiDB-lite"/>
    </source>
</evidence>
<keyword evidence="7" id="KW-0460">Magnesium</keyword>
<dbReference type="PANTHER" id="PTHR30313:SF2">
    <property type="entry name" value="DNA PRIMASE"/>
    <property type="match status" value="1"/>
</dbReference>
<evidence type="ECO:0000256" key="1">
    <source>
        <dbReference type="ARBA" id="ARBA00022478"/>
    </source>
</evidence>
<evidence type="ECO:0000256" key="6">
    <source>
        <dbReference type="ARBA" id="ARBA00022723"/>
    </source>
</evidence>
<dbReference type="InterPro" id="IPR006171">
    <property type="entry name" value="TOPRIM_dom"/>
</dbReference>
<dbReference type="GO" id="GO:0046872">
    <property type="term" value="F:metal ion binding"/>
    <property type="evidence" value="ECO:0007669"/>
    <property type="project" value="UniProtKB-KW"/>
</dbReference>
<dbReference type="GO" id="GO:1990077">
    <property type="term" value="C:primosome complex"/>
    <property type="evidence" value="ECO:0007669"/>
    <property type="project" value="UniProtKB-KW"/>
</dbReference>
<comment type="function">
    <text evidence="9">RNA polymerase that catalyzes the synthesis of short RNA molecules used as primers for DNA polymerase during DNA replication. Also part of the exosome, which is a complex involved in RNA degradation. Acts as a poly(A)-binding protein that enhances the interaction between heteropolymeric, adenine-rich transcripts and the exosome.</text>
</comment>
<feature type="region of interest" description="Disordered" evidence="10">
    <location>
        <begin position="284"/>
        <end position="325"/>
    </location>
</feature>
<dbReference type="GO" id="GO:0000178">
    <property type="term" value="C:exosome (RNase complex)"/>
    <property type="evidence" value="ECO:0007669"/>
    <property type="project" value="UniProtKB-KW"/>
</dbReference>
<evidence type="ECO:0000256" key="8">
    <source>
        <dbReference type="ARBA" id="ARBA00023163"/>
    </source>
</evidence>
<dbReference type="AlphaFoldDB" id="A0A7T9DJU4"/>
<protein>
    <recommendedName>
        <fullName evidence="9">DNA primase DnaG</fullName>
        <ecNumber evidence="9">2.7.7.101</ecNumber>
    </recommendedName>
</protein>
<dbReference type="PROSITE" id="PS50880">
    <property type="entry name" value="TOPRIM"/>
    <property type="match status" value="1"/>
</dbReference>
<keyword evidence="3 9" id="KW-0808">Transferase</keyword>
<dbReference type="NCBIfam" id="NF003108">
    <property type="entry name" value="PRK04031.1-1"/>
    <property type="match status" value="1"/>
</dbReference>
<dbReference type="PANTHER" id="PTHR30313">
    <property type="entry name" value="DNA PRIMASE"/>
    <property type="match status" value="1"/>
</dbReference>
<accession>A0A7T9DJU4</accession>
<organism evidence="12">
    <name type="scientific">Candidatus Iainarchaeum sp</name>
    <dbReference type="NCBI Taxonomy" id="3101447"/>
    <lineage>
        <taxon>Archaea</taxon>
        <taxon>Candidatus Iainarchaeota</taxon>
        <taxon>Candidatus Iainarchaeia</taxon>
        <taxon>Candidatus Iainarchaeales</taxon>
        <taxon>Candidatus Iainarchaeaceae</taxon>
        <taxon>Candidatus Iainarchaeum</taxon>
    </lineage>
</organism>
<evidence type="ECO:0000256" key="2">
    <source>
        <dbReference type="ARBA" id="ARBA00022515"/>
    </source>
</evidence>
<comment type="similarity">
    <text evidence="9">Belongs to the archaeal DnaG primase family.</text>
</comment>
<gene>
    <name evidence="9" type="primary">dnaG</name>
    <name evidence="12" type="ORF">IPJ89_00210</name>
</gene>
<dbReference type="Pfam" id="PF13662">
    <property type="entry name" value="Toprim_4"/>
    <property type="match status" value="1"/>
</dbReference>
<dbReference type="InterPro" id="IPR020607">
    <property type="entry name" value="Primase_DnaG_arc"/>
</dbReference>
<dbReference type="GO" id="GO:0000428">
    <property type="term" value="C:DNA-directed RNA polymerase complex"/>
    <property type="evidence" value="ECO:0007669"/>
    <property type="project" value="UniProtKB-KW"/>
</dbReference>
<name>A0A7T9DJU4_9ARCH</name>
<keyword evidence="6" id="KW-0479">Metal-binding</keyword>
<dbReference type="SUPFAM" id="SSF56731">
    <property type="entry name" value="DNA primase core"/>
    <property type="match status" value="1"/>
</dbReference>
<keyword evidence="5 9" id="KW-0235">DNA replication</keyword>
<evidence type="ECO:0000256" key="5">
    <source>
        <dbReference type="ARBA" id="ARBA00022705"/>
    </source>
</evidence>
<evidence type="ECO:0000256" key="7">
    <source>
        <dbReference type="ARBA" id="ARBA00022842"/>
    </source>
</evidence>
<keyword evidence="9" id="KW-0271">Exosome</keyword>
<keyword evidence="2 9" id="KW-0639">Primosome</keyword>
<dbReference type="InterPro" id="IPR050219">
    <property type="entry name" value="DnaG_primase"/>
</dbReference>
<dbReference type="Proteomes" id="UP000596004">
    <property type="component" value="Chromosome"/>
</dbReference>
<proteinExistence type="inferred from homology"/>
<evidence type="ECO:0000256" key="9">
    <source>
        <dbReference type="HAMAP-Rule" id="MF_00007"/>
    </source>
</evidence>
<keyword evidence="4 9" id="KW-0548">Nucleotidyltransferase</keyword>
<feature type="compositionally biased region" description="Basic and acidic residues" evidence="10">
    <location>
        <begin position="299"/>
        <end position="308"/>
    </location>
</feature>
<evidence type="ECO:0000259" key="11">
    <source>
        <dbReference type="PROSITE" id="PS50880"/>
    </source>
</evidence>
<comment type="catalytic activity">
    <reaction evidence="9">
        <text>ssDNA + n NTP = ssDNA/pppN(pN)n-1 hybrid + (n-1) diphosphate.</text>
        <dbReference type="EC" id="2.7.7.101"/>
    </reaction>
</comment>
<dbReference type="GO" id="GO:0008143">
    <property type="term" value="F:poly(A) binding"/>
    <property type="evidence" value="ECO:0007669"/>
    <property type="project" value="InterPro"/>
</dbReference>
<keyword evidence="1 9" id="KW-0240">DNA-directed RNA polymerase</keyword>
<reference evidence="12" key="1">
    <citation type="submission" date="2020-11" db="EMBL/GenBank/DDBJ databases">
        <title>Connecting structure to function with the recovery of over 1000 high-quality activated sludge metagenome-assembled genomes encoding full-length rRNA genes using long-read sequencing.</title>
        <authorList>
            <person name="Singleton C.M."/>
            <person name="Petriglieri F."/>
            <person name="Kristensen J.M."/>
            <person name="Kirkegaard R.H."/>
            <person name="Michaelsen T.Y."/>
            <person name="Andersen M.H."/>
            <person name="Karst S.M."/>
            <person name="Dueholm M.S."/>
            <person name="Nielsen P.H."/>
            <person name="Albertsen M."/>
        </authorList>
    </citation>
    <scope>NUCLEOTIDE SEQUENCE</scope>
    <source>
        <strain evidence="12">Fred_18-Q3-R57-64_BAT3C.431</strain>
    </source>
</reference>
<dbReference type="SMART" id="SM00493">
    <property type="entry name" value="TOPRIM"/>
    <property type="match status" value="1"/>
</dbReference>
<dbReference type="GO" id="GO:0003899">
    <property type="term" value="F:DNA-directed RNA polymerase activity"/>
    <property type="evidence" value="ECO:0007669"/>
    <property type="project" value="UniProtKB-UniRule"/>
</dbReference>
<dbReference type="EMBL" id="CP064981">
    <property type="protein sequence ID" value="QQR92656.1"/>
    <property type="molecule type" value="Genomic_DNA"/>
</dbReference>
<dbReference type="HAMAP" id="MF_00007">
    <property type="entry name" value="DNA_primase_DnaG_arc"/>
    <property type="match status" value="1"/>
</dbReference>
<dbReference type="GO" id="GO:0005737">
    <property type="term" value="C:cytoplasm"/>
    <property type="evidence" value="ECO:0007669"/>
    <property type="project" value="TreeGrafter"/>
</dbReference>
<dbReference type="GO" id="GO:0006269">
    <property type="term" value="P:DNA replication, synthesis of primer"/>
    <property type="evidence" value="ECO:0007669"/>
    <property type="project" value="UniProtKB-UniRule"/>
</dbReference>
<dbReference type="Gene3D" id="3.40.1360.10">
    <property type="match status" value="1"/>
</dbReference>
<evidence type="ECO:0000256" key="4">
    <source>
        <dbReference type="ARBA" id="ARBA00022695"/>
    </source>
</evidence>
<dbReference type="InterPro" id="IPR034154">
    <property type="entry name" value="TOPRIM_DnaG/twinkle"/>
</dbReference>
<evidence type="ECO:0000313" key="12">
    <source>
        <dbReference type="EMBL" id="QQR92656.1"/>
    </source>
</evidence>
<dbReference type="EC" id="2.7.7.101" evidence="9"/>
<dbReference type="CDD" id="cd01029">
    <property type="entry name" value="TOPRIM_primases"/>
    <property type="match status" value="1"/>
</dbReference>
<comment type="subunit">
    <text evidence="9">Forms a ternary complex with MCM helicase and DNA. Component of the archaeal exosome complex.</text>
</comment>
<sequence>MAKAYIEAVKYQVKIKFQIKGVVDKPDIVGAIFGQSEGLLGEEMDLRELQKNGRIGRIEVISHQEGGNTFGELHVPSSMDMAETSVLAAAIETVDKVGPCEAQFNVEAIEDTRRDKRAEIAKRAKELLNRLKEKQGPQIDDLAEEVRVEARVEKITEYGRERLPAGPEIDSSEEVIVVEGRADVVNLLRCGIKNAIAMGGSHIPQEIIRLSQRKTLTLFADGDRGGELNARKLHQIARIAFVAVAPDGKEVEELQQKEIVQALHRRKPVAEFLEHIGVSARETRQGVRPARVPPSFPRGEARSPREFESEAPPMPMQRPLSTPGMRRPLRGAPGAPGMHHAFGKDVDENPLGLSSGVQPSRLPPAETSEEHAKLIPLLGKVKGKLVALFLDEKGKQLQEVAVREMVAKLKNAKNVHTIVADGIITKRLYDAAEKANVQLIAGVKKGKFDDGKVKVVVI</sequence>